<gene>
    <name evidence="4" type="ordered locus">Desor_2742</name>
</gene>
<reference evidence="4 5" key="2">
    <citation type="journal article" date="2012" name="J. Bacteriol.">
        <title>Complete genome sequences of Desulfosporosinus orientis DSM765T, Desulfosporosinus youngiae DSM17734T, Desulfosporosinus meridiei DSM13257T, and Desulfosporosinus acidiphilus DSM22704T.</title>
        <authorList>
            <person name="Pester M."/>
            <person name="Brambilla E."/>
            <person name="Alazard D."/>
            <person name="Rattei T."/>
            <person name="Weinmaier T."/>
            <person name="Han J."/>
            <person name="Lucas S."/>
            <person name="Lapidus A."/>
            <person name="Cheng J.F."/>
            <person name="Goodwin L."/>
            <person name="Pitluck S."/>
            <person name="Peters L."/>
            <person name="Ovchinnikova G."/>
            <person name="Teshima H."/>
            <person name="Detter J.C."/>
            <person name="Han C.S."/>
            <person name="Tapia R."/>
            <person name="Land M.L."/>
            <person name="Hauser L."/>
            <person name="Kyrpides N.C."/>
            <person name="Ivanova N.N."/>
            <person name="Pagani I."/>
            <person name="Huntmann M."/>
            <person name="Wei C.L."/>
            <person name="Davenport K.W."/>
            <person name="Daligault H."/>
            <person name="Chain P.S."/>
            <person name="Chen A."/>
            <person name="Mavromatis K."/>
            <person name="Markowitz V."/>
            <person name="Szeto E."/>
            <person name="Mikhailova N."/>
            <person name="Pati A."/>
            <person name="Wagner M."/>
            <person name="Woyke T."/>
            <person name="Ollivier B."/>
            <person name="Klenk H.P."/>
            <person name="Spring S."/>
            <person name="Loy A."/>
        </authorList>
    </citation>
    <scope>NUCLEOTIDE SEQUENCE [LARGE SCALE GENOMIC DNA]</scope>
    <source>
        <strain evidence="5">ATCC 19365 / DSM 765 / NCIMB 8382 / VKM B-1628</strain>
    </source>
</reference>
<dbReference type="AlphaFoldDB" id="G7WBF3"/>
<dbReference type="Proteomes" id="UP000006346">
    <property type="component" value="Chromosome"/>
</dbReference>
<keyword evidence="3" id="KW-0949">S-adenosyl-L-methionine</keyword>
<dbReference type="PANTHER" id="PTHR43464:SF19">
    <property type="entry name" value="UBIQUINONE BIOSYNTHESIS O-METHYLTRANSFERASE, MITOCHONDRIAL"/>
    <property type="match status" value="1"/>
</dbReference>
<evidence type="ECO:0000313" key="5">
    <source>
        <dbReference type="Proteomes" id="UP000006346"/>
    </source>
</evidence>
<evidence type="ECO:0000256" key="1">
    <source>
        <dbReference type="ARBA" id="ARBA00022603"/>
    </source>
</evidence>
<dbReference type="EMBL" id="CP003108">
    <property type="protein sequence ID" value="AET68282.1"/>
    <property type="molecule type" value="Genomic_DNA"/>
</dbReference>
<dbReference type="Gene3D" id="3.40.50.150">
    <property type="entry name" value="Vaccinia Virus protein VP39"/>
    <property type="match status" value="1"/>
</dbReference>
<keyword evidence="5" id="KW-1185">Reference proteome</keyword>
<sequence length="246" mass="27672">MQPQNIFDNEFFFQGYKKLRENPNSANILEEKPAIFSLLPELTGKKVLDLGCGYGENCNLFSIMGANKVVGIDVSSKMLAIANDENSGDNIFYENMCMENIFSINEKFDVVVSSLAIHYVQDFNNLVSNVNSLLNDNGIFVFSQEHPLTTAPKNGASWFKNADGRITHYKLTDYAISGKRTVSWIVDGITKYHRTFSGIINSLIDAGFTIEKMLEPVPTKEILERDTSSAKNLHKPNFLVIRARKK</sequence>
<dbReference type="STRING" id="768706.Desor_2742"/>
<dbReference type="eggNOG" id="COG0500">
    <property type="taxonomic scope" value="Bacteria"/>
</dbReference>
<reference evidence="5" key="1">
    <citation type="submission" date="2011-11" db="EMBL/GenBank/DDBJ databases">
        <title>Complete sequence of Desulfosporosinus orientis DSM 765.</title>
        <authorList>
            <person name="Lucas S."/>
            <person name="Han J."/>
            <person name="Lapidus A."/>
            <person name="Cheng J.-F."/>
            <person name="Goodwin L."/>
            <person name="Pitluck S."/>
            <person name="Peters L."/>
            <person name="Ovchinnikova G."/>
            <person name="Teshima H."/>
            <person name="Detter J.C."/>
            <person name="Han C."/>
            <person name="Tapia R."/>
            <person name="Land M."/>
            <person name="Hauser L."/>
            <person name="Kyrpides N."/>
            <person name="Ivanova N."/>
            <person name="Pagani I."/>
            <person name="Pester M."/>
            <person name="Spring S."/>
            <person name="Ollivier B."/>
            <person name="Rattei T."/>
            <person name="Klenk H.-P."/>
            <person name="Wagner M."/>
            <person name="Loy A."/>
            <person name="Woyke T."/>
        </authorList>
    </citation>
    <scope>NUCLEOTIDE SEQUENCE [LARGE SCALE GENOMIC DNA]</scope>
    <source>
        <strain evidence="5">ATCC 19365 / DSM 765 / NCIMB 8382 / VKM B-1628</strain>
    </source>
</reference>
<accession>G7WBF3</accession>
<protein>
    <submittedName>
        <fullName evidence="4">Methyltransferase family protein</fullName>
    </submittedName>
</protein>
<organism evidence="4 5">
    <name type="scientific">Desulfosporosinus orientis (strain ATCC 19365 / DSM 765 / NCIMB 8382 / VKM B-1628 / Singapore I)</name>
    <name type="common">Desulfotomaculum orientis</name>
    <dbReference type="NCBI Taxonomy" id="768706"/>
    <lineage>
        <taxon>Bacteria</taxon>
        <taxon>Bacillati</taxon>
        <taxon>Bacillota</taxon>
        <taxon>Clostridia</taxon>
        <taxon>Eubacteriales</taxon>
        <taxon>Desulfitobacteriaceae</taxon>
        <taxon>Desulfosporosinus</taxon>
    </lineage>
</organism>
<dbReference type="HOGENOM" id="CLU_049749_4_0_9"/>
<dbReference type="InterPro" id="IPR029063">
    <property type="entry name" value="SAM-dependent_MTases_sf"/>
</dbReference>
<evidence type="ECO:0000256" key="2">
    <source>
        <dbReference type="ARBA" id="ARBA00022679"/>
    </source>
</evidence>
<evidence type="ECO:0000256" key="3">
    <source>
        <dbReference type="ARBA" id="ARBA00022691"/>
    </source>
</evidence>
<keyword evidence="2 4" id="KW-0808">Transferase</keyword>
<dbReference type="KEGG" id="dor:Desor_2742"/>
<dbReference type="CDD" id="cd02440">
    <property type="entry name" value="AdoMet_MTases"/>
    <property type="match status" value="1"/>
</dbReference>
<name>G7WBF3_DESOD</name>
<dbReference type="GO" id="GO:0032259">
    <property type="term" value="P:methylation"/>
    <property type="evidence" value="ECO:0007669"/>
    <property type="project" value="UniProtKB-KW"/>
</dbReference>
<dbReference type="Pfam" id="PF13489">
    <property type="entry name" value="Methyltransf_23"/>
    <property type="match status" value="1"/>
</dbReference>
<dbReference type="PATRIC" id="fig|768706.3.peg.2755"/>
<evidence type="ECO:0000313" key="4">
    <source>
        <dbReference type="EMBL" id="AET68282.1"/>
    </source>
</evidence>
<dbReference type="GO" id="GO:0008168">
    <property type="term" value="F:methyltransferase activity"/>
    <property type="evidence" value="ECO:0007669"/>
    <property type="project" value="UniProtKB-KW"/>
</dbReference>
<dbReference type="PANTHER" id="PTHR43464">
    <property type="entry name" value="METHYLTRANSFERASE"/>
    <property type="match status" value="1"/>
</dbReference>
<proteinExistence type="predicted"/>
<dbReference type="RefSeq" id="WP_014185090.1">
    <property type="nucleotide sequence ID" value="NC_016584.1"/>
</dbReference>
<dbReference type="OrthoDB" id="7365827at2"/>
<keyword evidence="1 4" id="KW-0489">Methyltransferase</keyword>
<dbReference type="SUPFAM" id="SSF53335">
    <property type="entry name" value="S-adenosyl-L-methionine-dependent methyltransferases"/>
    <property type="match status" value="1"/>
</dbReference>